<evidence type="ECO:0000256" key="1">
    <source>
        <dbReference type="ARBA" id="ARBA00006525"/>
    </source>
</evidence>
<evidence type="ECO:0000259" key="2">
    <source>
        <dbReference type="Pfam" id="PF02481"/>
    </source>
</evidence>
<reference evidence="4" key="1">
    <citation type="journal article" date="2019" name="Int. J. Syst. Evol. Microbiol.">
        <title>The Global Catalogue of Microorganisms (GCM) 10K type strain sequencing project: providing services to taxonomists for standard genome sequencing and annotation.</title>
        <authorList>
            <consortium name="The Broad Institute Genomics Platform"/>
            <consortium name="The Broad Institute Genome Sequencing Center for Infectious Disease"/>
            <person name="Wu L."/>
            <person name="Ma J."/>
        </authorList>
    </citation>
    <scope>NUCLEOTIDE SEQUENCE [LARGE SCALE GENOMIC DNA]</scope>
    <source>
        <strain evidence="4">JCM 18303</strain>
    </source>
</reference>
<dbReference type="SUPFAM" id="SSF102405">
    <property type="entry name" value="MCP/YpsA-like"/>
    <property type="match status" value="1"/>
</dbReference>
<evidence type="ECO:0000313" key="3">
    <source>
        <dbReference type="EMBL" id="GAA5147894.1"/>
    </source>
</evidence>
<gene>
    <name evidence="3" type="primary">dprA</name>
    <name evidence="3" type="ORF">GCM10023321_09430</name>
</gene>
<dbReference type="Gene3D" id="3.40.50.450">
    <property type="match status" value="1"/>
</dbReference>
<dbReference type="Pfam" id="PF02481">
    <property type="entry name" value="DNA_processg_A"/>
    <property type="match status" value="1"/>
</dbReference>
<dbReference type="NCBIfam" id="TIGR00732">
    <property type="entry name" value="dprA"/>
    <property type="match status" value="1"/>
</dbReference>
<comment type="similarity">
    <text evidence="1">Belongs to the DprA/Smf family.</text>
</comment>
<sequence length="385" mass="40328">MSMRHSQDASEVRLARTYLSAVAEPPAPALAAFVARHGPVRAAELVRAGEVPEIVEKETIARRDRDRVVAHLSAAAAVGARLVTPEDAEWPAAQCLAFELAGHRHLPAPIALWVRGEARLDEMVERSVAIVGSRAATGYGGRVAHTLALGVAGAGFTVVSGAAFGIDAAAHRGALAADGRTIAVLACGIERAYPMAHDRLLRHIARTGLVVSEYPPGTAPARHRFLVRNRIIAGLAGGTVVVEAGWRSGSRRTASDAGLLGRPLMAVPGPVTSAMSVGCHRLLREPGTVAVTRPEEVIEAVGRIGVDLAPGLAEGGGPRRITDGLSDAGQRVHESLSWSAASDPDQVSMESGLPVELVRVALPELVRNGLAERTGNGWRRCPRLG</sequence>
<comment type="caution">
    <text evidence="3">The sequence shown here is derived from an EMBL/GenBank/DDBJ whole genome shotgun (WGS) entry which is preliminary data.</text>
</comment>
<name>A0ABP9PRI8_9PSEU</name>
<dbReference type="RefSeq" id="WP_345702565.1">
    <property type="nucleotide sequence ID" value="NZ_BAABJP010000003.1"/>
</dbReference>
<dbReference type="PANTHER" id="PTHR43022:SF1">
    <property type="entry name" value="PROTEIN SMF"/>
    <property type="match status" value="1"/>
</dbReference>
<proteinExistence type="inferred from homology"/>
<evidence type="ECO:0000313" key="4">
    <source>
        <dbReference type="Proteomes" id="UP001428817"/>
    </source>
</evidence>
<dbReference type="PANTHER" id="PTHR43022">
    <property type="entry name" value="PROTEIN SMF"/>
    <property type="match status" value="1"/>
</dbReference>
<feature type="domain" description="Smf/DprA SLOG" evidence="2">
    <location>
        <begin position="82"/>
        <end position="301"/>
    </location>
</feature>
<keyword evidence="4" id="KW-1185">Reference proteome</keyword>
<organism evidence="3 4">
    <name type="scientific">Pseudonocardia eucalypti</name>
    <dbReference type="NCBI Taxonomy" id="648755"/>
    <lineage>
        <taxon>Bacteria</taxon>
        <taxon>Bacillati</taxon>
        <taxon>Actinomycetota</taxon>
        <taxon>Actinomycetes</taxon>
        <taxon>Pseudonocardiales</taxon>
        <taxon>Pseudonocardiaceae</taxon>
        <taxon>Pseudonocardia</taxon>
    </lineage>
</organism>
<dbReference type="EMBL" id="BAABJP010000003">
    <property type="protein sequence ID" value="GAA5147894.1"/>
    <property type="molecule type" value="Genomic_DNA"/>
</dbReference>
<dbReference type="InterPro" id="IPR003488">
    <property type="entry name" value="DprA"/>
</dbReference>
<protein>
    <submittedName>
        <fullName evidence="3">DNA-processing protein DprA</fullName>
    </submittedName>
</protein>
<dbReference type="Proteomes" id="UP001428817">
    <property type="component" value="Unassembled WGS sequence"/>
</dbReference>
<dbReference type="InterPro" id="IPR057666">
    <property type="entry name" value="DrpA_SLOG"/>
</dbReference>
<accession>A0ABP9PRI8</accession>